<proteinExistence type="predicted"/>
<feature type="region of interest" description="Disordered" evidence="1">
    <location>
        <begin position="288"/>
        <end position="410"/>
    </location>
</feature>
<feature type="region of interest" description="Disordered" evidence="1">
    <location>
        <begin position="477"/>
        <end position="497"/>
    </location>
</feature>
<gene>
    <name evidence="2" type="ORF">BZG36_05313</name>
</gene>
<dbReference type="EMBL" id="MVBO01000257">
    <property type="protein sequence ID" value="OZJ01715.1"/>
    <property type="molecule type" value="Genomic_DNA"/>
</dbReference>
<dbReference type="AlphaFoldDB" id="A0A261XTM4"/>
<feature type="compositionally biased region" description="Basic residues" evidence="1">
    <location>
        <begin position="83"/>
        <end position="92"/>
    </location>
</feature>
<feature type="region of interest" description="Disordered" evidence="1">
    <location>
        <begin position="1"/>
        <end position="270"/>
    </location>
</feature>
<feature type="compositionally biased region" description="Basic and acidic residues" evidence="1">
    <location>
        <begin position="111"/>
        <end position="132"/>
    </location>
</feature>
<reference evidence="2 3" key="1">
    <citation type="journal article" date="2017" name="Mycologia">
        <title>Bifiguratus adelaidae, gen. et sp. nov., a new member of Mucoromycotina in endophytic and soil-dwelling habitats.</title>
        <authorList>
            <person name="Torres-Cruz T.J."/>
            <person name="Billingsley Tobias T.L."/>
            <person name="Almatruk M."/>
            <person name="Hesse C."/>
            <person name="Kuske C.R."/>
            <person name="Desiro A."/>
            <person name="Benucci G.M."/>
            <person name="Bonito G."/>
            <person name="Stajich J.E."/>
            <person name="Dunlap C."/>
            <person name="Arnold A.E."/>
            <person name="Porras-Alfaro A."/>
        </authorList>
    </citation>
    <scope>NUCLEOTIDE SEQUENCE [LARGE SCALE GENOMIC DNA]</scope>
    <source>
        <strain evidence="2 3">AZ0501</strain>
    </source>
</reference>
<sequence length="497" mass="53828">MQKDTPTPTLTSLLTAAHERHVQQSQQRADELKPKPNVAFQADGQSDSEPVKGNRKPQARTQLSTSAPTGAFFPEHLSSNQPAKRKNKKKQGKASDGDGDKSRQESPLQRRSSDGSKVKLESSNVERAEKNKSQGKHNKKKAEVEKDDAVLQGMNTLSINKIADSSNGSHPTPGPSSSSDISKGERSKDNCRNNHRRSKGGPQSDSNRKYGQQAQPEYKILQRPKSLHDSAPQEEVAKPTKDQTRKRSKSVSSTDVMSSSIAIAKDKADVVAGNHGVSGEIKYAGPMFQNSPDASSLPIPAFNPGTQASQNGVVPVRSGPVTLHSANSSDWDHLKTQSQPRHVYPMTSGPHSGHGREFAQPPVYPSRPSTTTPLTGGQSGSSDIIFRLDDVPDHRGNSSQYPSRPVSKQSKQLLSQLPLHPVGNTSYAPPAFRQANLPSSSSFDSFLRLQYNSSPQSHPGHVIPPYHGHHPAIPVNHQAHPGHPMDGQSYGRTVMPS</sequence>
<feature type="compositionally biased region" description="Basic and acidic residues" evidence="1">
    <location>
        <begin position="386"/>
        <end position="396"/>
    </location>
</feature>
<feature type="compositionally biased region" description="Low complexity" evidence="1">
    <location>
        <begin position="165"/>
        <end position="179"/>
    </location>
</feature>
<dbReference type="Pfam" id="PF15365">
    <property type="entry name" value="PNRC"/>
    <property type="match status" value="1"/>
</dbReference>
<feature type="compositionally biased region" description="Low complexity" evidence="1">
    <location>
        <begin position="250"/>
        <end position="260"/>
    </location>
</feature>
<evidence type="ECO:0000256" key="1">
    <source>
        <dbReference type="SAM" id="MobiDB-lite"/>
    </source>
</evidence>
<feature type="compositionally biased region" description="Basic and acidic residues" evidence="1">
    <location>
        <begin position="17"/>
        <end position="34"/>
    </location>
</feature>
<feature type="compositionally biased region" description="Basic and acidic residues" evidence="1">
    <location>
        <begin position="93"/>
        <end position="104"/>
    </location>
</feature>
<organism evidence="2 3">
    <name type="scientific">Bifiguratus adelaidae</name>
    <dbReference type="NCBI Taxonomy" id="1938954"/>
    <lineage>
        <taxon>Eukaryota</taxon>
        <taxon>Fungi</taxon>
        <taxon>Fungi incertae sedis</taxon>
        <taxon>Mucoromycota</taxon>
        <taxon>Mucoromycotina</taxon>
        <taxon>Endogonomycetes</taxon>
        <taxon>Endogonales</taxon>
        <taxon>Endogonales incertae sedis</taxon>
        <taxon>Bifiguratus</taxon>
    </lineage>
</organism>
<name>A0A261XTM4_9FUNG</name>
<dbReference type="Proteomes" id="UP000242875">
    <property type="component" value="Unassembled WGS sequence"/>
</dbReference>
<evidence type="ECO:0000313" key="3">
    <source>
        <dbReference type="Proteomes" id="UP000242875"/>
    </source>
</evidence>
<feature type="compositionally biased region" description="Basic and acidic residues" evidence="1">
    <location>
        <begin position="235"/>
        <end position="245"/>
    </location>
</feature>
<evidence type="ECO:0000313" key="2">
    <source>
        <dbReference type="EMBL" id="OZJ01715.1"/>
    </source>
</evidence>
<feature type="compositionally biased region" description="Basic and acidic residues" evidence="1">
    <location>
        <begin position="182"/>
        <end position="192"/>
    </location>
</feature>
<feature type="compositionally biased region" description="Polar residues" evidence="1">
    <location>
        <begin position="367"/>
        <end position="382"/>
    </location>
</feature>
<dbReference type="InterPro" id="IPR028322">
    <property type="entry name" value="PNRC-like_rgn"/>
</dbReference>
<protein>
    <submittedName>
        <fullName evidence="2">Uncharacterized protein</fullName>
    </submittedName>
</protein>
<dbReference type="GO" id="GO:0016071">
    <property type="term" value="P:mRNA metabolic process"/>
    <property type="evidence" value="ECO:0007669"/>
    <property type="project" value="UniProtKB-ARBA"/>
</dbReference>
<feature type="compositionally biased region" description="Polar residues" evidence="1">
    <location>
        <begin position="201"/>
        <end position="215"/>
    </location>
</feature>
<keyword evidence="3" id="KW-1185">Reference proteome</keyword>
<feature type="compositionally biased region" description="Low complexity" evidence="1">
    <location>
        <begin position="1"/>
        <end position="15"/>
    </location>
</feature>
<feature type="compositionally biased region" description="Polar residues" evidence="1">
    <location>
        <begin position="59"/>
        <end position="68"/>
    </location>
</feature>
<comment type="caution">
    <text evidence="2">The sequence shown here is derived from an EMBL/GenBank/DDBJ whole genome shotgun (WGS) entry which is preliminary data.</text>
</comment>
<accession>A0A261XTM4</accession>